<reference evidence="1" key="1">
    <citation type="submission" date="2019-08" db="EMBL/GenBank/DDBJ databases">
        <title>Genome sequence of Clostridiales bacterium MT110.</title>
        <authorList>
            <person name="Cao J."/>
        </authorList>
    </citation>
    <scope>NUCLEOTIDE SEQUENCE</scope>
    <source>
        <strain evidence="1">MT110</strain>
    </source>
</reference>
<organism evidence="1 2">
    <name type="scientific">Anoxybacterium hadale</name>
    <dbReference type="NCBI Taxonomy" id="3408580"/>
    <lineage>
        <taxon>Bacteria</taxon>
        <taxon>Bacillati</taxon>
        <taxon>Bacillota</taxon>
        <taxon>Clostridia</taxon>
        <taxon>Peptostreptococcales</taxon>
        <taxon>Anaerovoracaceae</taxon>
        <taxon>Anoxybacterium</taxon>
    </lineage>
</organism>
<gene>
    <name evidence="1" type="ORF">FRZ06_21100</name>
</gene>
<evidence type="ECO:0000313" key="1">
    <source>
        <dbReference type="EMBL" id="QOX65667.1"/>
    </source>
</evidence>
<accession>A0ACD1AGL6</accession>
<protein>
    <submittedName>
        <fullName evidence="1">Uncharacterized protein</fullName>
    </submittedName>
</protein>
<dbReference type="Proteomes" id="UP000594014">
    <property type="component" value="Chromosome"/>
</dbReference>
<dbReference type="EMBL" id="CP042469">
    <property type="protein sequence ID" value="QOX65667.1"/>
    <property type="molecule type" value="Genomic_DNA"/>
</dbReference>
<evidence type="ECO:0000313" key="2">
    <source>
        <dbReference type="Proteomes" id="UP000594014"/>
    </source>
</evidence>
<keyword evidence="2" id="KW-1185">Reference proteome</keyword>
<proteinExistence type="predicted"/>
<name>A0ACD1AGL6_9FIRM</name>
<sequence length="128" mass="14730">MHSKKYIDPFSEKSKNISKQFDDATVNKNVEKLYSLIDQAKELAQTEDIASQAQIYYSIGTVYGDIASINQTSDEELIKKQLYYFRKSISLIQLSKLRIPEHPDSNSGNIRTRNRKYPDTLPAKLIVK</sequence>